<feature type="domain" description="RNA polymerase sigma factor 70 region 4 type 2" evidence="7">
    <location>
        <begin position="137"/>
        <end position="186"/>
    </location>
</feature>
<dbReference type="Pfam" id="PF04542">
    <property type="entry name" value="Sigma70_r2"/>
    <property type="match status" value="1"/>
</dbReference>
<dbReference type="InterPro" id="IPR039425">
    <property type="entry name" value="RNA_pol_sigma-70-like"/>
</dbReference>
<evidence type="ECO:0000313" key="8">
    <source>
        <dbReference type="EMBL" id="OYN92601.1"/>
    </source>
</evidence>
<dbReference type="InterPro" id="IPR013324">
    <property type="entry name" value="RNA_pol_sigma_r3/r4-like"/>
</dbReference>
<evidence type="ECO:0000259" key="7">
    <source>
        <dbReference type="Pfam" id="PF08281"/>
    </source>
</evidence>
<dbReference type="InterPro" id="IPR014284">
    <property type="entry name" value="RNA_pol_sigma-70_dom"/>
</dbReference>
<dbReference type="Gene3D" id="3.10.450.50">
    <property type="match status" value="1"/>
</dbReference>
<evidence type="ECO:0000256" key="5">
    <source>
        <dbReference type="ARBA" id="ARBA00023163"/>
    </source>
</evidence>
<dbReference type="Gene3D" id="1.10.1740.10">
    <property type="match status" value="1"/>
</dbReference>
<dbReference type="Gene3D" id="1.10.10.10">
    <property type="entry name" value="Winged helix-like DNA-binding domain superfamily/Winged helix DNA-binding domain"/>
    <property type="match status" value="1"/>
</dbReference>
<keyword evidence="5" id="KW-0804">Transcription</keyword>
<evidence type="ECO:0000256" key="3">
    <source>
        <dbReference type="ARBA" id="ARBA00023015"/>
    </source>
</evidence>
<dbReference type="InterPro" id="IPR013325">
    <property type="entry name" value="RNA_pol_sigma_r2"/>
</dbReference>
<dbReference type="SUPFAM" id="SSF88659">
    <property type="entry name" value="Sigma3 and sigma4 domains of RNA polymerase sigma factors"/>
    <property type="match status" value="1"/>
</dbReference>
<keyword evidence="4" id="KW-0731">Sigma factor</keyword>
<sequence length="335" mass="36902">MTEHVPEDNITELVGEYRHELVLHAYRMLGRLDEAEDAVQDASLRAWRGQQGFRGESSARTWLHRLVTNVCLDLRAKGERRSSILAEGTVRDGVAAPIAATVPWLQACPDSMLDAVAAQPEVDARLTSRETVEIGFIAALQHLPDRQRAVFLLRDTAGWSARETADQLEMSVTATNSALNRARTTMREVLGAGREEWSRSETSATEDAFVERWVTAVEAGDDGAIAALLDEQVVVSHQPAAGQDTDQIGWYAGVATVIKAWAPALHTEPSLDMRLLPLRVNRQPALASYIRVPGQPGRQAFGLEILRLHHGRAMEVINLRADQFPQLGLPEALDD</sequence>
<dbReference type="RefSeq" id="WP_094452625.1">
    <property type="nucleotide sequence ID" value="NZ_NMVJ01000001.1"/>
</dbReference>
<organism evidence="8 9">
    <name type="scientific">Parenemella sanctibonifatiensis</name>
    <dbReference type="NCBI Taxonomy" id="2016505"/>
    <lineage>
        <taxon>Bacteria</taxon>
        <taxon>Bacillati</taxon>
        <taxon>Actinomycetota</taxon>
        <taxon>Actinomycetes</taxon>
        <taxon>Propionibacteriales</taxon>
        <taxon>Propionibacteriaceae</taxon>
        <taxon>Parenemella</taxon>
    </lineage>
</organism>
<evidence type="ECO:0000256" key="2">
    <source>
        <dbReference type="ARBA" id="ARBA00011344"/>
    </source>
</evidence>
<evidence type="ECO:0000313" key="9">
    <source>
        <dbReference type="Proteomes" id="UP000216300"/>
    </source>
</evidence>
<evidence type="ECO:0000256" key="4">
    <source>
        <dbReference type="ARBA" id="ARBA00023082"/>
    </source>
</evidence>
<comment type="subunit">
    <text evidence="2">Interacts transiently with the RNA polymerase catalytic core formed by RpoA, RpoB, RpoC and RpoZ (2 alpha, 1 beta, 1 beta' and 1 omega subunit) to form the RNA polymerase holoenzyme that can initiate transcription.</text>
</comment>
<name>A0A255ENQ5_9ACTN</name>
<dbReference type="SUPFAM" id="SSF54427">
    <property type="entry name" value="NTF2-like"/>
    <property type="match status" value="1"/>
</dbReference>
<feature type="domain" description="RNA polymerase sigma-70 region 2" evidence="6">
    <location>
        <begin position="13"/>
        <end position="80"/>
    </location>
</feature>
<evidence type="ECO:0000259" key="6">
    <source>
        <dbReference type="Pfam" id="PF04542"/>
    </source>
</evidence>
<keyword evidence="9" id="KW-1185">Reference proteome</keyword>
<dbReference type="PANTHER" id="PTHR43133">
    <property type="entry name" value="RNA POLYMERASE ECF-TYPE SIGMA FACTO"/>
    <property type="match status" value="1"/>
</dbReference>
<dbReference type="InterPro" id="IPR036388">
    <property type="entry name" value="WH-like_DNA-bd_sf"/>
</dbReference>
<dbReference type="GO" id="GO:0006352">
    <property type="term" value="P:DNA-templated transcription initiation"/>
    <property type="evidence" value="ECO:0007669"/>
    <property type="project" value="InterPro"/>
</dbReference>
<dbReference type="GO" id="GO:0003677">
    <property type="term" value="F:DNA binding"/>
    <property type="evidence" value="ECO:0007669"/>
    <property type="project" value="InterPro"/>
</dbReference>
<dbReference type="InterPro" id="IPR013249">
    <property type="entry name" value="RNA_pol_sigma70_r4_t2"/>
</dbReference>
<dbReference type="InterPro" id="IPR007627">
    <property type="entry name" value="RNA_pol_sigma70_r2"/>
</dbReference>
<comment type="caution">
    <text evidence="8">The sequence shown here is derived from an EMBL/GenBank/DDBJ whole genome shotgun (WGS) entry which is preliminary data.</text>
</comment>
<comment type="similarity">
    <text evidence="1">Belongs to the sigma-70 factor family. ECF subfamily.</text>
</comment>
<keyword evidence="3" id="KW-0805">Transcription regulation</keyword>
<dbReference type="SUPFAM" id="SSF88946">
    <property type="entry name" value="Sigma2 domain of RNA polymerase sigma factors"/>
    <property type="match status" value="1"/>
</dbReference>
<dbReference type="NCBIfam" id="TIGR02937">
    <property type="entry name" value="sigma70-ECF"/>
    <property type="match status" value="1"/>
</dbReference>
<dbReference type="NCBIfam" id="NF006089">
    <property type="entry name" value="PRK08241.1"/>
    <property type="match status" value="1"/>
</dbReference>
<dbReference type="AlphaFoldDB" id="A0A255ENQ5"/>
<reference evidence="8 9" key="1">
    <citation type="submission" date="2017-07" db="EMBL/GenBank/DDBJ databases">
        <title>Draft whole genome sequences of clinical Proprionibacteriaceae strains.</title>
        <authorList>
            <person name="Bernier A.-M."/>
            <person name="Bernard K."/>
            <person name="Domingo M.-C."/>
        </authorList>
    </citation>
    <scope>NUCLEOTIDE SEQUENCE [LARGE SCALE GENOMIC DNA]</scope>
    <source>
        <strain evidence="8 9">NML 150081</strain>
    </source>
</reference>
<protein>
    <submittedName>
        <fullName evidence="8">RNA polymerase subunit sigma-24</fullName>
    </submittedName>
</protein>
<dbReference type="GO" id="GO:0016987">
    <property type="term" value="F:sigma factor activity"/>
    <property type="evidence" value="ECO:0007669"/>
    <property type="project" value="UniProtKB-KW"/>
</dbReference>
<dbReference type="Pfam" id="PF08281">
    <property type="entry name" value="Sigma70_r4_2"/>
    <property type="match status" value="1"/>
</dbReference>
<dbReference type="Proteomes" id="UP000216300">
    <property type="component" value="Unassembled WGS sequence"/>
</dbReference>
<gene>
    <name evidence="8" type="ORF">CGZ91_03755</name>
</gene>
<dbReference type="NCBIfam" id="TIGR02960">
    <property type="entry name" value="SigX5"/>
    <property type="match status" value="1"/>
</dbReference>
<evidence type="ECO:0000256" key="1">
    <source>
        <dbReference type="ARBA" id="ARBA00010641"/>
    </source>
</evidence>
<accession>A0A255ENQ5</accession>
<dbReference type="PANTHER" id="PTHR43133:SF65">
    <property type="entry name" value="ECF RNA POLYMERASE SIGMA FACTOR SIGG"/>
    <property type="match status" value="1"/>
</dbReference>
<dbReference type="InterPro" id="IPR014305">
    <property type="entry name" value="RNA_pol_sigma-G_actinobac"/>
</dbReference>
<dbReference type="InterPro" id="IPR032710">
    <property type="entry name" value="NTF2-like_dom_sf"/>
</dbReference>
<proteinExistence type="inferred from homology"/>
<dbReference type="EMBL" id="NMVJ01000001">
    <property type="protein sequence ID" value="OYN92601.1"/>
    <property type="molecule type" value="Genomic_DNA"/>
</dbReference>